<gene>
    <name evidence="3" type="ORF">LAUMK136_03121</name>
</gene>
<evidence type="ECO:0000313" key="4">
    <source>
        <dbReference type="Proteomes" id="UP000273307"/>
    </source>
</evidence>
<feature type="coiled-coil region" evidence="1">
    <location>
        <begin position="113"/>
        <end position="140"/>
    </location>
</feature>
<keyword evidence="1" id="KW-0175">Coiled coil</keyword>
<reference evidence="3 4" key="1">
    <citation type="submission" date="2018-09" db="EMBL/GenBank/DDBJ databases">
        <authorList>
            <person name="Tagini F."/>
        </authorList>
    </citation>
    <scope>NUCLEOTIDE SEQUENCE [LARGE SCALE GENOMIC DNA]</scope>
    <source>
        <strain evidence="3 4">MK136</strain>
    </source>
</reference>
<dbReference type="AlphaFoldDB" id="A0A498Q316"/>
<proteinExistence type="predicted"/>
<dbReference type="Pfam" id="PF22905">
    <property type="entry name" value="Hydro_N_hd"/>
    <property type="match status" value="1"/>
</dbReference>
<evidence type="ECO:0000256" key="1">
    <source>
        <dbReference type="SAM" id="Coils"/>
    </source>
</evidence>
<keyword evidence="4" id="KW-1185">Reference proteome</keyword>
<protein>
    <recommendedName>
        <fullName evidence="2">Predicted hydrolase N-terminal domain-containing protein</fullName>
    </recommendedName>
</protein>
<dbReference type="EMBL" id="UPHP01000074">
    <property type="protein sequence ID" value="VBA39707.1"/>
    <property type="molecule type" value="Genomic_DNA"/>
</dbReference>
<feature type="domain" description="Predicted hydrolase N-terminal" evidence="2">
    <location>
        <begin position="1"/>
        <end position="194"/>
    </location>
</feature>
<organism evidence="3 4">
    <name type="scientific">Mycobacterium attenuatum</name>
    <dbReference type="NCBI Taxonomy" id="2341086"/>
    <lineage>
        <taxon>Bacteria</taxon>
        <taxon>Bacillati</taxon>
        <taxon>Actinomycetota</taxon>
        <taxon>Actinomycetes</taxon>
        <taxon>Mycobacteriales</taxon>
        <taxon>Mycobacteriaceae</taxon>
        <taxon>Mycobacterium</taxon>
    </lineage>
</organism>
<sequence length="524" mass="55390">MQLRHISIPRLIVEVGGDPWAINQSLQAGRPARISELAQAFHNAGRCTAEACAAFDDALRRFEASWNRDNGDHPINDSVEVQRVANSLGLQAAQLPKIGLDLANIAAALAEAQRLAGKQIAALEAQLQEIDNELGDALEIENNVSLTEADKSAVDALISTLEDDAITETKVALQKLTSIRSGYSDDLQSSLSTLNNDGCDPTMIEAFDAPATPTKGGPEADRRQTEIAAFAKIFGRPPTSAADWQTAAALDPHSYDPKNGGVPPNIVVGRIKPVPGQGVVRTNLFIPGRAVWAPQLDWQPIHDNLGDNRGFSSTAGPEASRVSIYVDYENGIIVARQNPSVDAKTGQIRAGTPTISAVQKSDGGVLVKYSAADPFSPGGEGLAKATSFDVNGTIAIQPTPGGPHVGGTVTNFPAIEIYNDRPGSTTAPLVQSWPLVVDNALGPAAGLWWHRSIGDQVLELRFNDQYPALTIPSLPQPGHGPAPVPIGPPLVATPLGTYLLGPVDHPPEIGLHDPVVMLPPLLPR</sequence>
<evidence type="ECO:0000259" key="2">
    <source>
        <dbReference type="Pfam" id="PF22905"/>
    </source>
</evidence>
<evidence type="ECO:0000313" key="3">
    <source>
        <dbReference type="EMBL" id="VBA39707.1"/>
    </source>
</evidence>
<dbReference type="OrthoDB" id="4509678at2"/>
<accession>A0A498Q316</accession>
<dbReference type="InterPro" id="IPR054469">
    <property type="entry name" value="Pred_hydrolase_N"/>
</dbReference>
<name>A0A498Q316_9MYCO</name>
<dbReference type="RefSeq" id="WP_122496867.1">
    <property type="nucleotide sequence ID" value="NZ_UPHP01000074.1"/>
</dbReference>
<dbReference type="Proteomes" id="UP000273307">
    <property type="component" value="Unassembled WGS sequence"/>
</dbReference>